<dbReference type="InterPro" id="IPR036621">
    <property type="entry name" value="Anticodon-bd_dom_sf"/>
</dbReference>
<dbReference type="Gene3D" id="3.10.20.30">
    <property type="match status" value="1"/>
</dbReference>
<dbReference type="SUPFAM" id="SSF52954">
    <property type="entry name" value="Class II aaRS ABD-related"/>
    <property type="match status" value="1"/>
</dbReference>
<evidence type="ECO:0000256" key="5">
    <source>
        <dbReference type="ARBA" id="ARBA00022598"/>
    </source>
</evidence>
<dbReference type="AlphaFoldDB" id="K7B3W5"/>
<dbReference type="CDD" id="cd00860">
    <property type="entry name" value="ThrRS_anticodon"/>
    <property type="match status" value="1"/>
</dbReference>
<comment type="similarity">
    <text evidence="2">Belongs to the class-II aminoacyl-tRNA synthetase family.</text>
</comment>
<feature type="domain" description="TGS" evidence="15">
    <location>
        <begin position="157"/>
        <end position="222"/>
    </location>
</feature>
<dbReference type="GO" id="GO:0006435">
    <property type="term" value="P:threonyl-tRNA aminoacylation"/>
    <property type="evidence" value="ECO:0007669"/>
    <property type="project" value="InterPro"/>
</dbReference>
<gene>
    <name evidence="16" type="primary">TARSL2</name>
</gene>
<dbReference type="GO" id="GO:0004829">
    <property type="term" value="F:threonine-tRNA ligase activity"/>
    <property type="evidence" value="ECO:0007669"/>
    <property type="project" value="UniProtKB-EC"/>
</dbReference>
<evidence type="ECO:0000256" key="6">
    <source>
        <dbReference type="ARBA" id="ARBA00022741"/>
    </source>
</evidence>
<dbReference type="InterPro" id="IPR006195">
    <property type="entry name" value="aa-tRNA-synth_II"/>
</dbReference>
<reference evidence="16" key="1">
    <citation type="submission" date="2012-10" db="EMBL/GenBank/DDBJ databases">
        <title>De novo assembly of the reference chimpanzee transcriptome from NextGen mRNA sequences.</title>
        <authorList>
            <person name="Maudhoo M.D."/>
            <person name="Meehan D.T."/>
            <person name="Norgren R.B.Jr."/>
        </authorList>
    </citation>
    <scope>NUCLEOTIDE SEQUENCE</scope>
    <source>
        <tissue evidence="16">Adipose stromal</tissue>
    </source>
</reference>
<feature type="compositionally biased region" description="Basic and acidic residues" evidence="13">
    <location>
        <begin position="106"/>
        <end position="123"/>
    </location>
</feature>
<dbReference type="Gene3D" id="3.30.980.10">
    <property type="entry name" value="Threonyl-trna Synthetase, Chain A, domain 2"/>
    <property type="match status" value="1"/>
</dbReference>
<evidence type="ECO:0000256" key="9">
    <source>
        <dbReference type="ARBA" id="ARBA00023146"/>
    </source>
</evidence>
<dbReference type="Pfam" id="PF02824">
    <property type="entry name" value="TGS"/>
    <property type="match status" value="1"/>
</dbReference>
<dbReference type="Pfam" id="PF07973">
    <property type="entry name" value="tRNA_SAD"/>
    <property type="match status" value="1"/>
</dbReference>
<dbReference type="Gene3D" id="3.40.50.800">
    <property type="entry name" value="Anticodon-binding domain"/>
    <property type="match status" value="1"/>
</dbReference>
<evidence type="ECO:0000256" key="7">
    <source>
        <dbReference type="ARBA" id="ARBA00022840"/>
    </source>
</evidence>
<dbReference type="InterPro" id="IPR047246">
    <property type="entry name" value="ThrRS_anticodon"/>
</dbReference>
<dbReference type="InterPro" id="IPR002314">
    <property type="entry name" value="aa-tRNA-synt_IIb"/>
</dbReference>
<dbReference type="SMART" id="SM00863">
    <property type="entry name" value="tRNA_SAD"/>
    <property type="match status" value="1"/>
</dbReference>
<dbReference type="FunFam" id="3.40.50.800:FF:000003">
    <property type="entry name" value="Threonine--tRNA ligase 2, cytoplasmic"/>
    <property type="match status" value="1"/>
</dbReference>
<comment type="catalytic activity">
    <reaction evidence="11">
        <text>tRNA(Thr) + L-threonine + ATP = L-threonyl-tRNA(Thr) + AMP + diphosphate + H(+)</text>
        <dbReference type="Rhea" id="RHEA:24624"/>
        <dbReference type="Rhea" id="RHEA-COMP:9670"/>
        <dbReference type="Rhea" id="RHEA-COMP:9704"/>
        <dbReference type="ChEBI" id="CHEBI:15378"/>
        <dbReference type="ChEBI" id="CHEBI:30616"/>
        <dbReference type="ChEBI" id="CHEBI:33019"/>
        <dbReference type="ChEBI" id="CHEBI:57926"/>
        <dbReference type="ChEBI" id="CHEBI:78442"/>
        <dbReference type="ChEBI" id="CHEBI:78534"/>
        <dbReference type="ChEBI" id="CHEBI:456215"/>
        <dbReference type="EC" id="6.1.1.3"/>
    </reaction>
</comment>
<evidence type="ECO:0000256" key="4">
    <source>
        <dbReference type="ARBA" id="ARBA00022490"/>
    </source>
</evidence>
<dbReference type="GO" id="GO:0005737">
    <property type="term" value="C:cytoplasm"/>
    <property type="evidence" value="ECO:0007669"/>
    <property type="project" value="UniProtKB-SubCell"/>
</dbReference>
<comment type="function">
    <text evidence="12">Catalyzes the attachment of threonine to tRNA(Thr) in a two-step reaction: threonine is first activated by ATP to form Thr-AMP and then transferred to the acceptor end of tRNA(Thr). Also edits incorrectly charged tRNA(Thr) via its editing domain, at the post-transfer stage.</text>
</comment>
<dbReference type="FunFam" id="3.30.930.10:FF:000009">
    <property type="entry name" value="Threonine--tRNA ligase 2, cytoplasmic"/>
    <property type="match status" value="1"/>
</dbReference>
<evidence type="ECO:0000256" key="3">
    <source>
        <dbReference type="ARBA" id="ARBA00013163"/>
    </source>
</evidence>
<keyword evidence="9 16" id="KW-0030">Aminoacyl-tRNA synthetase</keyword>
<keyword evidence="7" id="KW-0067">ATP-binding</keyword>
<keyword evidence="6" id="KW-0547">Nucleotide-binding</keyword>
<dbReference type="InterPro" id="IPR033728">
    <property type="entry name" value="ThrRS_core"/>
</dbReference>
<comment type="subcellular location">
    <subcellularLocation>
        <location evidence="1">Cytoplasm</location>
    </subcellularLocation>
</comment>
<evidence type="ECO:0000256" key="2">
    <source>
        <dbReference type="ARBA" id="ARBA00008226"/>
    </source>
</evidence>
<evidence type="ECO:0000256" key="8">
    <source>
        <dbReference type="ARBA" id="ARBA00022917"/>
    </source>
</evidence>
<dbReference type="GO" id="GO:0005524">
    <property type="term" value="F:ATP binding"/>
    <property type="evidence" value="ECO:0007669"/>
    <property type="project" value="UniProtKB-KW"/>
</dbReference>
<dbReference type="InterPro" id="IPR012676">
    <property type="entry name" value="TGS-like"/>
</dbReference>
<dbReference type="InterPro" id="IPR045864">
    <property type="entry name" value="aa-tRNA-synth_II/BPL/LPL"/>
</dbReference>
<dbReference type="SUPFAM" id="SSF55681">
    <property type="entry name" value="Class II aaRS and biotin synthetases"/>
    <property type="match status" value="1"/>
</dbReference>
<evidence type="ECO:0000256" key="12">
    <source>
        <dbReference type="ARBA" id="ARBA00058080"/>
    </source>
</evidence>
<evidence type="ECO:0000256" key="1">
    <source>
        <dbReference type="ARBA" id="ARBA00004496"/>
    </source>
</evidence>
<dbReference type="FunFam" id="3.30.980.10:FF:000003">
    <property type="entry name" value="Threonine--tRNA ligase, cytoplasmic"/>
    <property type="match status" value="1"/>
</dbReference>
<dbReference type="Pfam" id="PF03129">
    <property type="entry name" value="HGTP_anticodon"/>
    <property type="match status" value="1"/>
</dbReference>
<dbReference type="NCBIfam" id="TIGR00418">
    <property type="entry name" value="thrS"/>
    <property type="match status" value="1"/>
</dbReference>
<dbReference type="InterPro" id="IPR002320">
    <property type="entry name" value="Thr-tRNA-ligase_IIa"/>
</dbReference>
<dbReference type="PANTHER" id="PTHR11451">
    <property type="entry name" value="THREONINE-TRNA LIGASE"/>
    <property type="match status" value="1"/>
</dbReference>
<dbReference type="Pfam" id="PF00587">
    <property type="entry name" value="tRNA-synt_2b"/>
    <property type="match status" value="1"/>
</dbReference>
<dbReference type="PRINTS" id="PR01047">
    <property type="entry name" value="TRNASYNTHTHR"/>
</dbReference>
<dbReference type="HAMAP" id="MF_00184">
    <property type="entry name" value="Thr_tRNA_synth"/>
    <property type="match status" value="1"/>
</dbReference>
<accession>K7B3W5</accession>
<dbReference type="InterPro" id="IPR018163">
    <property type="entry name" value="Thr/Ala-tRNA-synth_IIc_edit"/>
</dbReference>
<sequence>MAAEALAAEAVASRLERQEEDIRWLWSEVERLRDEQLNAPYSCQAEGPCLTREVAQLRAENCDLRHRLCSLRLCLAEERSRQATLESAELEAAQEAGAQPPSSQSQDKDMKKKKMKESEADSEVKHQPIFIKERLKLFEILKKDHQLLLAIYGKKGDTSNIITVRVADGQTVQGEVWKTTPYQVAAEISQELAESTVIAKVNGELWDLDRPLEGDSSLELLTFDNEEAQAVYWHSSAHILGEAMELYYGGHLCYGPPIENGFYYDMFIEDRAVSSTELSALENICKAIIKEKQPFERLEVSKEILLEMFKYNKFKCRILNEKVNTATTTVYRCGPLIDLCKGPHVRHTGKIKTIKIFKNSSTYWEGNPEMETLQRIYGISFPDNKMMRDWEKFQEEAKNRDHRKIGKEQELFFFHDLSPGSCFFLPRGAFIYNTLTDFIREEYHKRDFTEVLSPNMYNSKLWEASGHWQHYSENMFTFEIEKDTFALKPMNCPGHCLMFAHRPRSWREMPIRFADFGVLHRNELSGTLSGLTRVRRFQQDDAHIFCTVEQIEEEIKGCLRFLQSVYSTFGFSFQLNLSTRPENFLGEIEMWNEAEKQLQNSLMDFGEPWKMNPGDGAFYGPKIDIKIKDAIGRYHQCATIQLDFQLPIRFNLTYVSKDGDDKKRPVIIHRAILGSVERMIAILSENYGGKWPFWLSPRQVMVIPVGPTCEKYALQVSSEFFEEGFMADVDLDHNCTLNKKIRNAQLAQYNFILVVGEKEKIDNAVNVRTRDNKIHGEILVTSAIDKLKNLKKTRTLNAEEAF</sequence>
<dbReference type="CDD" id="cd00771">
    <property type="entry name" value="ThrRS_core"/>
    <property type="match status" value="1"/>
</dbReference>
<organism evidence="16">
    <name type="scientific">Pan troglodytes</name>
    <name type="common">Chimpanzee</name>
    <dbReference type="NCBI Taxonomy" id="9598"/>
    <lineage>
        <taxon>Eukaryota</taxon>
        <taxon>Metazoa</taxon>
        <taxon>Chordata</taxon>
        <taxon>Craniata</taxon>
        <taxon>Vertebrata</taxon>
        <taxon>Euteleostomi</taxon>
        <taxon>Mammalia</taxon>
        <taxon>Eutheria</taxon>
        <taxon>Euarchontoglires</taxon>
        <taxon>Primates</taxon>
        <taxon>Haplorrhini</taxon>
        <taxon>Catarrhini</taxon>
        <taxon>Hominidae</taxon>
        <taxon>Pan</taxon>
    </lineage>
</organism>
<feature type="domain" description="Aminoacyl-transfer RNA synthetases class-II family profile" evidence="14">
    <location>
        <begin position="431"/>
        <end position="692"/>
    </location>
</feature>
<name>K7B3W5_PANTR</name>
<dbReference type="EC" id="6.1.1.3" evidence="3"/>
<dbReference type="PROSITE" id="PS50862">
    <property type="entry name" value="AA_TRNA_LIGASE_II"/>
    <property type="match status" value="1"/>
</dbReference>
<dbReference type="CDD" id="cd01667">
    <property type="entry name" value="TGS_ThrRS"/>
    <property type="match status" value="1"/>
</dbReference>
<feature type="region of interest" description="Disordered" evidence="13">
    <location>
        <begin position="86"/>
        <end position="123"/>
    </location>
</feature>
<evidence type="ECO:0000256" key="13">
    <source>
        <dbReference type="SAM" id="MobiDB-lite"/>
    </source>
</evidence>
<proteinExistence type="evidence at transcript level"/>
<keyword evidence="5" id="KW-0436">Ligase</keyword>
<dbReference type="InterPro" id="IPR012675">
    <property type="entry name" value="Beta-grasp_dom_sf"/>
</dbReference>
<evidence type="ECO:0000256" key="10">
    <source>
        <dbReference type="ARBA" id="ARBA00031900"/>
    </source>
</evidence>
<evidence type="ECO:0000256" key="11">
    <source>
        <dbReference type="ARBA" id="ARBA00049515"/>
    </source>
</evidence>
<dbReference type="InterPro" id="IPR004154">
    <property type="entry name" value="Anticodon-bd"/>
</dbReference>
<dbReference type="PROSITE" id="PS51880">
    <property type="entry name" value="TGS"/>
    <property type="match status" value="1"/>
</dbReference>
<evidence type="ECO:0000259" key="14">
    <source>
        <dbReference type="PROSITE" id="PS50862"/>
    </source>
</evidence>
<feature type="compositionally biased region" description="Low complexity" evidence="13">
    <location>
        <begin position="86"/>
        <end position="105"/>
    </location>
</feature>
<keyword evidence="4" id="KW-0963">Cytoplasm</keyword>
<keyword evidence="8" id="KW-0648">Protein biosynthesis</keyword>
<dbReference type="SUPFAM" id="SSF55186">
    <property type="entry name" value="ThrRS/AlaRS common domain"/>
    <property type="match status" value="1"/>
</dbReference>
<evidence type="ECO:0000259" key="15">
    <source>
        <dbReference type="PROSITE" id="PS51880"/>
    </source>
</evidence>
<evidence type="ECO:0000313" key="16">
    <source>
        <dbReference type="EMBL" id="JAA08754.1"/>
    </source>
</evidence>
<dbReference type="FunFam" id="3.10.20.30:FF:000006">
    <property type="entry name" value="Threonine--tRNA ligase, cytoplasmic"/>
    <property type="match status" value="1"/>
</dbReference>
<dbReference type="SUPFAM" id="SSF81271">
    <property type="entry name" value="TGS-like"/>
    <property type="match status" value="1"/>
</dbReference>
<dbReference type="InterPro" id="IPR004095">
    <property type="entry name" value="TGS"/>
</dbReference>
<dbReference type="InterPro" id="IPR012947">
    <property type="entry name" value="tRNA_SAD"/>
</dbReference>
<protein>
    <recommendedName>
        <fullName evidence="3">threonine--tRNA ligase</fullName>
        <ecNumber evidence="3">6.1.1.3</ecNumber>
    </recommendedName>
    <alternativeName>
        <fullName evidence="10">Threonyl-tRNA synthetase</fullName>
    </alternativeName>
</protein>
<dbReference type="EMBL" id="GABC01002584">
    <property type="protein sequence ID" value="JAA08754.1"/>
    <property type="molecule type" value="mRNA"/>
</dbReference>
<dbReference type="Gene3D" id="3.30.930.10">
    <property type="entry name" value="Bira Bifunctional Protein, Domain 2"/>
    <property type="match status" value="1"/>
</dbReference>
<dbReference type="PANTHER" id="PTHR11451:SF38">
    <property type="entry name" value="THREONINE--TRNA LIGASE 2, CYTOPLASMIC"/>
    <property type="match status" value="1"/>
</dbReference>